<name>A0ACB7YY32_9ERIC</name>
<comment type="caution">
    <text evidence="1">The sequence shown here is derived from an EMBL/GenBank/DDBJ whole genome shotgun (WGS) entry which is preliminary data.</text>
</comment>
<dbReference type="Proteomes" id="UP000828048">
    <property type="component" value="Chromosome 3"/>
</dbReference>
<sequence length="208" mass="23657">MDDFVLLPSSKHQKLSGEQIFGEGIDIISSLSDNVLHHIISFLSTKDSIRTSILSIRWKYLWTSISDINLDDISYWSGRRNDTVILTKKNGQCPMGQRFLDSVDTVLLLHDASDTKRLHLNILGPLFMDRVLKAPSFIYFSSPKTLMFDALIFSDDESSQNLFSSCPVLQELYLTNCGWKNVKTLTISIPTLKRLTIEDDPLRADPQM</sequence>
<gene>
    <name evidence="1" type="ORF">Vadar_017233</name>
</gene>
<evidence type="ECO:0000313" key="1">
    <source>
        <dbReference type="EMBL" id="KAH7857860.1"/>
    </source>
</evidence>
<keyword evidence="2" id="KW-1185">Reference proteome</keyword>
<protein>
    <submittedName>
        <fullName evidence="1">Uncharacterized protein</fullName>
    </submittedName>
</protein>
<evidence type="ECO:0000313" key="2">
    <source>
        <dbReference type="Proteomes" id="UP000828048"/>
    </source>
</evidence>
<reference evidence="1 2" key="1">
    <citation type="journal article" date="2021" name="Hortic Res">
        <title>High-quality reference genome and annotation aids understanding of berry development for evergreen blueberry (Vaccinium darrowii).</title>
        <authorList>
            <person name="Yu J."/>
            <person name="Hulse-Kemp A.M."/>
            <person name="Babiker E."/>
            <person name="Staton M."/>
        </authorList>
    </citation>
    <scope>NUCLEOTIDE SEQUENCE [LARGE SCALE GENOMIC DNA]</scope>
    <source>
        <strain evidence="2">cv. NJ 8807/NJ 8810</strain>
        <tissue evidence="1">Young leaf</tissue>
    </source>
</reference>
<proteinExistence type="predicted"/>
<accession>A0ACB7YY32</accession>
<organism evidence="1 2">
    <name type="scientific">Vaccinium darrowii</name>
    <dbReference type="NCBI Taxonomy" id="229202"/>
    <lineage>
        <taxon>Eukaryota</taxon>
        <taxon>Viridiplantae</taxon>
        <taxon>Streptophyta</taxon>
        <taxon>Embryophyta</taxon>
        <taxon>Tracheophyta</taxon>
        <taxon>Spermatophyta</taxon>
        <taxon>Magnoliopsida</taxon>
        <taxon>eudicotyledons</taxon>
        <taxon>Gunneridae</taxon>
        <taxon>Pentapetalae</taxon>
        <taxon>asterids</taxon>
        <taxon>Ericales</taxon>
        <taxon>Ericaceae</taxon>
        <taxon>Vaccinioideae</taxon>
        <taxon>Vaccinieae</taxon>
        <taxon>Vaccinium</taxon>
    </lineage>
</organism>
<dbReference type="EMBL" id="CM037153">
    <property type="protein sequence ID" value="KAH7857860.1"/>
    <property type="molecule type" value="Genomic_DNA"/>
</dbReference>